<dbReference type="GO" id="GO:0016614">
    <property type="term" value="F:oxidoreductase activity, acting on CH-OH group of donors"/>
    <property type="evidence" value="ECO:0007669"/>
    <property type="project" value="InterPro"/>
</dbReference>
<evidence type="ECO:0000256" key="6">
    <source>
        <dbReference type="RuleBase" id="RU003968"/>
    </source>
</evidence>
<dbReference type="InterPro" id="IPR007867">
    <property type="entry name" value="GMC_OxRtase_C"/>
</dbReference>
<gene>
    <name evidence="11" type="primary">LOC108682607</name>
</gene>
<name>A0A8B7PM88_HYAAZ</name>
<dbReference type="PANTHER" id="PTHR11552:SF147">
    <property type="entry name" value="CHOLINE DEHYDROGENASE, MITOCHONDRIAL"/>
    <property type="match status" value="1"/>
</dbReference>
<dbReference type="OrthoDB" id="269227at2759"/>
<evidence type="ECO:0000256" key="7">
    <source>
        <dbReference type="SAM" id="SignalP"/>
    </source>
</evidence>
<dbReference type="PROSITE" id="PS00624">
    <property type="entry name" value="GMC_OXRED_2"/>
    <property type="match status" value="1"/>
</dbReference>
<dbReference type="Pfam" id="PF00732">
    <property type="entry name" value="GMC_oxred_N"/>
    <property type="match status" value="1"/>
</dbReference>
<feature type="signal peptide" evidence="7">
    <location>
        <begin position="1"/>
        <end position="23"/>
    </location>
</feature>
<dbReference type="InterPro" id="IPR012132">
    <property type="entry name" value="GMC_OxRdtase"/>
</dbReference>
<evidence type="ECO:0000313" key="11">
    <source>
        <dbReference type="RefSeq" id="XP_018027293.1"/>
    </source>
</evidence>
<dbReference type="SUPFAM" id="SSF54373">
    <property type="entry name" value="FAD-linked reductases, C-terminal domain"/>
    <property type="match status" value="1"/>
</dbReference>
<evidence type="ECO:0000256" key="2">
    <source>
        <dbReference type="ARBA" id="ARBA00010790"/>
    </source>
</evidence>
<feature type="binding site" evidence="5">
    <location>
        <position position="259"/>
    </location>
    <ligand>
        <name>FAD</name>
        <dbReference type="ChEBI" id="CHEBI:57692"/>
    </ligand>
</feature>
<dbReference type="InterPro" id="IPR000172">
    <property type="entry name" value="GMC_OxRdtase_N"/>
</dbReference>
<dbReference type="Pfam" id="PF05199">
    <property type="entry name" value="GMC_oxred_C"/>
    <property type="match status" value="1"/>
</dbReference>
<evidence type="ECO:0000256" key="1">
    <source>
        <dbReference type="ARBA" id="ARBA00001974"/>
    </source>
</evidence>
<protein>
    <submittedName>
        <fullName evidence="11">Glucose dehydrogenase [FAD, quinone]</fullName>
    </submittedName>
</protein>
<evidence type="ECO:0000259" key="9">
    <source>
        <dbReference type="PROSITE" id="PS00624"/>
    </source>
</evidence>
<evidence type="ECO:0000256" key="5">
    <source>
        <dbReference type="PIRSR" id="PIRSR000137-2"/>
    </source>
</evidence>
<feature type="domain" description="Glucose-methanol-choline oxidoreductase N-terminal" evidence="8">
    <location>
        <begin position="119"/>
        <end position="142"/>
    </location>
</feature>
<dbReference type="KEGG" id="hazt:108682607"/>
<feature type="chain" id="PRO_5034427350" evidence="7">
    <location>
        <begin position="24"/>
        <end position="607"/>
    </location>
</feature>
<comment type="similarity">
    <text evidence="2 6">Belongs to the GMC oxidoreductase family.</text>
</comment>
<accession>A0A8B7PM88</accession>
<keyword evidence="10" id="KW-1185">Reference proteome</keyword>
<evidence type="ECO:0000313" key="10">
    <source>
        <dbReference type="Proteomes" id="UP000694843"/>
    </source>
</evidence>
<dbReference type="Proteomes" id="UP000694843">
    <property type="component" value="Unplaced"/>
</dbReference>
<feature type="binding site" evidence="5">
    <location>
        <position position="121"/>
    </location>
    <ligand>
        <name>FAD</name>
        <dbReference type="ChEBI" id="CHEBI:57692"/>
    </ligand>
</feature>
<keyword evidence="4 5" id="KW-0274">FAD</keyword>
<dbReference type="OMA" id="HPANITE"/>
<organism evidence="10 11">
    <name type="scientific">Hyalella azteca</name>
    <name type="common">Amphipod</name>
    <dbReference type="NCBI Taxonomy" id="294128"/>
    <lineage>
        <taxon>Eukaryota</taxon>
        <taxon>Metazoa</taxon>
        <taxon>Ecdysozoa</taxon>
        <taxon>Arthropoda</taxon>
        <taxon>Crustacea</taxon>
        <taxon>Multicrustacea</taxon>
        <taxon>Malacostraca</taxon>
        <taxon>Eumalacostraca</taxon>
        <taxon>Peracarida</taxon>
        <taxon>Amphipoda</taxon>
        <taxon>Senticaudata</taxon>
        <taxon>Talitrida</taxon>
        <taxon>Talitroidea</taxon>
        <taxon>Hyalellidae</taxon>
        <taxon>Hyalella</taxon>
    </lineage>
</organism>
<dbReference type="SUPFAM" id="SSF51905">
    <property type="entry name" value="FAD/NAD(P)-binding domain"/>
    <property type="match status" value="1"/>
</dbReference>
<evidence type="ECO:0000259" key="8">
    <source>
        <dbReference type="PROSITE" id="PS00623"/>
    </source>
</evidence>
<reference evidence="11" key="1">
    <citation type="submission" date="2025-08" db="UniProtKB">
        <authorList>
            <consortium name="RefSeq"/>
        </authorList>
    </citation>
    <scope>IDENTIFICATION</scope>
    <source>
        <tissue evidence="11">Whole organism</tissue>
    </source>
</reference>
<dbReference type="PROSITE" id="PS00623">
    <property type="entry name" value="GMC_OXRED_1"/>
    <property type="match status" value="1"/>
</dbReference>
<dbReference type="PIRSF" id="PIRSF000137">
    <property type="entry name" value="Alcohol_oxidase"/>
    <property type="match status" value="1"/>
</dbReference>
<proteinExistence type="inferred from homology"/>
<dbReference type="Gene3D" id="3.50.50.60">
    <property type="entry name" value="FAD/NAD(P)-binding domain"/>
    <property type="match status" value="1"/>
</dbReference>
<feature type="domain" description="Glucose-methanol-choline oxidoreductase N-terminal" evidence="9">
    <location>
        <begin position="295"/>
        <end position="309"/>
    </location>
</feature>
<dbReference type="AlphaFoldDB" id="A0A8B7PM88"/>
<keyword evidence="7" id="KW-0732">Signal</keyword>
<evidence type="ECO:0000256" key="4">
    <source>
        <dbReference type="ARBA" id="ARBA00022827"/>
    </source>
</evidence>
<dbReference type="GO" id="GO:0050660">
    <property type="term" value="F:flavin adenine dinucleotide binding"/>
    <property type="evidence" value="ECO:0007669"/>
    <property type="project" value="InterPro"/>
</dbReference>
<evidence type="ECO:0000256" key="3">
    <source>
        <dbReference type="ARBA" id="ARBA00022630"/>
    </source>
</evidence>
<sequence length="607" mass="65627">MGQSLANTVLALALGFIANLLVGKSPFPTVIVDDEVTVDFIVVGSGSAGSPVAARLSEVEEWQVLVLEAGGQPSPESAVPGISSFAALEGSAMNYNYRTTPQKYAQFSYTNNTTPYPSGKVIGGSSVINYMMYNRGNKFDFDRWAALGNPGWDYQTVLKYFKKLEDYGGQLTAENRPYHGTGGPLRVENKRWGSAVMTAFLAAGLELGHPTLDINAGSQMGFNTPDVTVKNGKRHTAADAFLRPNLQRPNLRLQSGSHVTKILFDDNLKATGVEYRQDNKTKRAYARKEVVVCAGAIDSPKLLLLSGIGPQQHLQGLGIKTLVDLPGVGENLQDHPTVFGISWSVPKGEASSVKRVLGPSSKLLYKHLRKGPLSAPLGVEGNAWMRLEEGGDPTVPDMQFLIISQALGFNFDLLLSSAISLKNKEYRGYLKALRGIEGFNIGPMLTVPKSRGSVTLRSSDPFDPPLIDPNFLSHPDDVELFLKGIKFALAIGNTTAMRDGIGAMFVAEPLPGCQTHPWGSDDYWRCFTRHMASTTYHPAGTCKMAPLTDPLGVVTSTLKVRGVNGLRVIDASIMPYITSANTNAPAIMIGERGADFIKEDHGIQINI</sequence>
<dbReference type="Gene3D" id="3.30.560.10">
    <property type="entry name" value="Glucose Oxidase, domain 3"/>
    <property type="match status" value="1"/>
</dbReference>
<dbReference type="RefSeq" id="XP_018027293.1">
    <property type="nucleotide sequence ID" value="XM_018171804.2"/>
</dbReference>
<dbReference type="GeneID" id="108682607"/>
<dbReference type="PANTHER" id="PTHR11552">
    <property type="entry name" value="GLUCOSE-METHANOL-CHOLINE GMC OXIDOREDUCTASE"/>
    <property type="match status" value="1"/>
</dbReference>
<keyword evidence="3 6" id="KW-0285">Flavoprotein</keyword>
<comment type="cofactor">
    <cofactor evidence="1 5">
        <name>FAD</name>
        <dbReference type="ChEBI" id="CHEBI:57692"/>
    </cofactor>
</comment>
<dbReference type="InterPro" id="IPR036188">
    <property type="entry name" value="FAD/NAD-bd_sf"/>
</dbReference>